<feature type="region of interest" description="Disordered" evidence="18">
    <location>
        <begin position="346"/>
        <end position="369"/>
    </location>
</feature>
<evidence type="ECO:0000256" key="14">
    <source>
        <dbReference type="ARBA" id="ARBA00029983"/>
    </source>
</evidence>
<keyword evidence="4" id="KW-0813">Transport</keyword>
<accession>A0A401SVX5</accession>
<dbReference type="PANTHER" id="PTHR12960">
    <property type="entry name" value="GLE-1-RELATED"/>
    <property type="match status" value="1"/>
</dbReference>
<keyword evidence="6" id="KW-0509">mRNA transport</keyword>
<dbReference type="STRING" id="137246.A0A401SVX5"/>
<keyword evidence="20" id="KW-1185">Reference proteome</keyword>
<evidence type="ECO:0000256" key="10">
    <source>
        <dbReference type="ARBA" id="ARBA00023132"/>
    </source>
</evidence>
<protein>
    <recommendedName>
        <fullName evidence="13">mRNA export factor GLE1</fullName>
    </recommendedName>
    <alternativeName>
        <fullName evidence="15">GLE1 RNA export mediator</fullName>
    </alternativeName>
    <alternativeName>
        <fullName evidence="16">GLE1-like protein</fullName>
    </alternativeName>
    <alternativeName>
        <fullName evidence="14">Nucleoporin GLE1</fullName>
    </alternativeName>
</protein>
<feature type="region of interest" description="Disordered" evidence="18">
    <location>
        <begin position="78"/>
        <end position="101"/>
    </location>
</feature>
<dbReference type="GO" id="GO:0016973">
    <property type="term" value="P:poly(A)+ mRNA export from nucleus"/>
    <property type="evidence" value="ECO:0007669"/>
    <property type="project" value="InterPro"/>
</dbReference>
<dbReference type="GO" id="GO:0005543">
    <property type="term" value="F:phospholipid binding"/>
    <property type="evidence" value="ECO:0007669"/>
    <property type="project" value="TreeGrafter"/>
</dbReference>
<keyword evidence="5" id="KW-0963">Cytoplasm</keyword>
<dbReference type="GO" id="GO:0044614">
    <property type="term" value="C:nuclear pore cytoplasmic filaments"/>
    <property type="evidence" value="ECO:0007669"/>
    <property type="project" value="TreeGrafter"/>
</dbReference>
<keyword evidence="7" id="KW-0653">Protein transport</keyword>
<dbReference type="GO" id="GO:0000822">
    <property type="term" value="F:inositol hexakisphosphate binding"/>
    <property type="evidence" value="ECO:0007669"/>
    <property type="project" value="TreeGrafter"/>
</dbReference>
<evidence type="ECO:0000256" key="9">
    <source>
        <dbReference type="ARBA" id="ARBA00023054"/>
    </source>
</evidence>
<evidence type="ECO:0000256" key="13">
    <source>
        <dbReference type="ARBA" id="ARBA00026227"/>
    </source>
</evidence>
<dbReference type="Proteomes" id="UP000287033">
    <property type="component" value="Unassembled WGS sequence"/>
</dbReference>
<evidence type="ECO:0000313" key="20">
    <source>
        <dbReference type="Proteomes" id="UP000287033"/>
    </source>
</evidence>
<comment type="caution">
    <text evidence="19">The sequence shown here is derived from an EMBL/GenBank/DDBJ whole genome shotgun (WGS) entry which is preliminary data.</text>
</comment>
<comment type="similarity">
    <text evidence="3">Belongs to the GLE1 family.</text>
</comment>
<name>A0A401SVX5_CHIPU</name>
<dbReference type="GO" id="GO:0015031">
    <property type="term" value="P:protein transport"/>
    <property type="evidence" value="ECO:0007669"/>
    <property type="project" value="UniProtKB-KW"/>
</dbReference>
<evidence type="ECO:0000256" key="2">
    <source>
        <dbReference type="ARBA" id="ARBA00004567"/>
    </source>
</evidence>
<dbReference type="InterPro" id="IPR012476">
    <property type="entry name" value="GLE1"/>
</dbReference>
<keyword evidence="11" id="KW-0539">Nucleus</keyword>
<keyword evidence="9 17" id="KW-0175">Coiled coil</keyword>
<evidence type="ECO:0000256" key="18">
    <source>
        <dbReference type="SAM" id="MobiDB-lite"/>
    </source>
</evidence>
<evidence type="ECO:0000313" key="19">
    <source>
        <dbReference type="EMBL" id="GCC34545.1"/>
    </source>
</evidence>
<dbReference type="InterPro" id="IPR038506">
    <property type="entry name" value="GLE1-like_sf"/>
</dbReference>
<dbReference type="OMA" id="AYMYKES"/>
<reference evidence="19 20" key="1">
    <citation type="journal article" date="2018" name="Nat. Ecol. Evol.">
        <title>Shark genomes provide insights into elasmobranch evolution and the origin of vertebrates.</title>
        <authorList>
            <person name="Hara Y"/>
            <person name="Yamaguchi K"/>
            <person name="Onimaru K"/>
            <person name="Kadota M"/>
            <person name="Koyanagi M"/>
            <person name="Keeley SD"/>
            <person name="Tatsumi K"/>
            <person name="Tanaka K"/>
            <person name="Motone F"/>
            <person name="Kageyama Y"/>
            <person name="Nozu R"/>
            <person name="Adachi N"/>
            <person name="Nishimura O"/>
            <person name="Nakagawa R"/>
            <person name="Tanegashima C"/>
            <person name="Kiyatake I"/>
            <person name="Matsumoto R"/>
            <person name="Murakumo K"/>
            <person name="Nishida K"/>
            <person name="Terakita A"/>
            <person name="Kuratani S"/>
            <person name="Sato K"/>
            <person name="Hyodo S Kuraku.S."/>
        </authorList>
    </citation>
    <scope>NUCLEOTIDE SEQUENCE [LARGE SCALE GENOMIC DNA]</scope>
</reference>
<dbReference type="EMBL" id="BEZZ01000608">
    <property type="protein sequence ID" value="GCC34545.1"/>
    <property type="molecule type" value="Genomic_DNA"/>
</dbReference>
<dbReference type="FunFam" id="1.25.40.510:FF:000001">
    <property type="entry name" value="Nucleoporin GLE1 isoform 1"/>
    <property type="match status" value="1"/>
</dbReference>
<keyword evidence="8" id="KW-0811">Translocation</keyword>
<evidence type="ECO:0000256" key="12">
    <source>
        <dbReference type="ARBA" id="ARBA00024680"/>
    </source>
</evidence>
<evidence type="ECO:0000256" key="6">
    <source>
        <dbReference type="ARBA" id="ARBA00022816"/>
    </source>
</evidence>
<keyword evidence="10" id="KW-0906">Nuclear pore complex</keyword>
<dbReference type="Gene3D" id="1.25.40.510">
    <property type="entry name" value="GLE1-like"/>
    <property type="match status" value="1"/>
</dbReference>
<dbReference type="PANTHER" id="PTHR12960:SF0">
    <property type="entry name" value="MRNA EXPORT FACTOR GLE1"/>
    <property type="match status" value="1"/>
</dbReference>
<dbReference type="GO" id="GO:0005737">
    <property type="term" value="C:cytoplasm"/>
    <property type="evidence" value="ECO:0007669"/>
    <property type="project" value="UniProtKB-SubCell"/>
</dbReference>
<comment type="subcellular location">
    <subcellularLocation>
        <location evidence="1">Cytoplasm</location>
    </subcellularLocation>
    <subcellularLocation>
        <location evidence="2">Nucleus</location>
        <location evidence="2">Nuclear pore complex</location>
    </subcellularLocation>
</comment>
<evidence type="ECO:0000256" key="3">
    <source>
        <dbReference type="ARBA" id="ARBA00011056"/>
    </source>
</evidence>
<evidence type="ECO:0000256" key="8">
    <source>
        <dbReference type="ARBA" id="ARBA00023010"/>
    </source>
</evidence>
<proteinExistence type="inferred from homology"/>
<dbReference type="GO" id="GO:0031369">
    <property type="term" value="F:translation initiation factor binding"/>
    <property type="evidence" value="ECO:0007669"/>
    <property type="project" value="TreeGrafter"/>
</dbReference>
<gene>
    <name evidence="19" type="ORF">chiPu_0013020</name>
</gene>
<dbReference type="AlphaFoldDB" id="A0A401SVX5"/>
<comment type="function">
    <text evidence="12">Required for the export of mRNAs containing poly(A) tails from the nucleus into the cytoplasm. May be involved in the terminal step of the mRNA transport through the nuclear pore complex (NPC).</text>
</comment>
<evidence type="ECO:0000256" key="17">
    <source>
        <dbReference type="SAM" id="Coils"/>
    </source>
</evidence>
<feature type="coiled-coil region" evidence="17">
    <location>
        <begin position="204"/>
        <end position="241"/>
    </location>
</feature>
<evidence type="ECO:0000256" key="11">
    <source>
        <dbReference type="ARBA" id="ARBA00023242"/>
    </source>
</evidence>
<organism evidence="19 20">
    <name type="scientific">Chiloscyllium punctatum</name>
    <name type="common">Brownbanded bambooshark</name>
    <name type="synonym">Hemiscyllium punctatum</name>
    <dbReference type="NCBI Taxonomy" id="137246"/>
    <lineage>
        <taxon>Eukaryota</taxon>
        <taxon>Metazoa</taxon>
        <taxon>Chordata</taxon>
        <taxon>Craniata</taxon>
        <taxon>Vertebrata</taxon>
        <taxon>Chondrichthyes</taxon>
        <taxon>Elasmobranchii</taxon>
        <taxon>Galeomorphii</taxon>
        <taxon>Galeoidea</taxon>
        <taxon>Orectolobiformes</taxon>
        <taxon>Hemiscylliidae</taxon>
        <taxon>Chiloscyllium</taxon>
    </lineage>
</organism>
<evidence type="ECO:0000256" key="7">
    <source>
        <dbReference type="ARBA" id="ARBA00022927"/>
    </source>
</evidence>
<evidence type="ECO:0000256" key="15">
    <source>
        <dbReference type="ARBA" id="ARBA00030897"/>
    </source>
</evidence>
<evidence type="ECO:0000256" key="5">
    <source>
        <dbReference type="ARBA" id="ARBA00022490"/>
    </source>
</evidence>
<sequence>MPAEEKRWETLDALRNSEKGRLQYDSRWLEEGEDLLQQCRSSPKLSVSSAWVLDHLFQPETETNTSESLTPLIYGFTNDDQLQEPSVPPPDQRTEEETTNNTVQEVVQELTPEHTLLLLSPEATQIEGYVKKFEEAHKFKSHAEMKHRQELHQRSVQSFSNTAAELLKRFEESLELEQRQEYEKMRDMMEKGSIEAQGRQEKLKEEHRRRAKNLNLKLREAEQQRLRQEELERQKQAESRERVRKLNCIQAEVLHLNMQIEPYFKQKELVGLDLSGYSNRGNQLCSLVSGVIKLTSEGGVPLQEDILNAERALMQMRELIADMHEKIAAAAAEKKRLKEEEEKALQKKQEVKAEVEKPVPQEKASRKEGLQIKADASSMQWYQHLQDICDQCAASINDLNNSKDFKVKKIKMDLQKAATIPVGQISSIAGSHLREIFEKINNLLLGKQISSGGKMVAISQHPQGKDFVCYKLAEKFVKQGEEEVASHHEAAFPIAVVASGIWESHPKVGDLFLAHLHRKCPYAVPFFPSWKDGQQKEEYQRLLGYRVLDNSVEQQDNFLKRMSGMIRLYAAIILLRWPYGSKQAEHPHGLNHAWHWLAQMLNMEPLADITATLLYDFLEVCGNALMKKYQNQFWKMIVLIKNDYFPRIEAVTGTGQVGAVIRLRQFLEKCLKQKDLPLPKGYLHPAFWRS</sequence>
<evidence type="ECO:0000256" key="16">
    <source>
        <dbReference type="ARBA" id="ARBA00031503"/>
    </source>
</evidence>
<dbReference type="OrthoDB" id="420884at2759"/>
<evidence type="ECO:0000256" key="4">
    <source>
        <dbReference type="ARBA" id="ARBA00022448"/>
    </source>
</evidence>
<dbReference type="Pfam" id="PF07817">
    <property type="entry name" value="GLE1"/>
    <property type="match status" value="1"/>
</dbReference>
<evidence type="ECO:0000256" key="1">
    <source>
        <dbReference type="ARBA" id="ARBA00004496"/>
    </source>
</evidence>